<accession>A0A163R9D4</accession>
<gene>
    <name evidence="3" type="ORF">OJAG_23470</name>
</gene>
<proteinExistence type="predicted"/>
<dbReference type="SUPFAM" id="SSF53300">
    <property type="entry name" value="vWA-like"/>
    <property type="match status" value="1"/>
</dbReference>
<dbReference type="PANTHER" id="PTHR30634:SF16">
    <property type="entry name" value="OUTER-MEMBRANE LIPOPROTEIN LOLB"/>
    <property type="match status" value="1"/>
</dbReference>
<dbReference type="STRING" id="43678.OJAG_23470"/>
<dbReference type="Pfam" id="PF05762">
    <property type="entry name" value="VWA_CoxE"/>
    <property type="match status" value="1"/>
</dbReference>
<dbReference type="InterPro" id="IPR036465">
    <property type="entry name" value="vWFA_dom_sf"/>
</dbReference>
<dbReference type="InterPro" id="IPR050458">
    <property type="entry name" value="LolB"/>
</dbReference>
<dbReference type="Gene3D" id="3.40.50.410">
    <property type="entry name" value="von Willebrand factor, type A domain"/>
    <property type="match status" value="1"/>
</dbReference>
<feature type="domain" description="VWFA" evidence="2">
    <location>
        <begin position="246"/>
        <end position="408"/>
    </location>
</feature>
<dbReference type="EMBL" id="LRIE01000075">
    <property type="protein sequence ID" value="KZM34974.1"/>
    <property type="molecule type" value="Genomic_DNA"/>
</dbReference>
<comment type="caution">
    <text evidence="3">The sequence shown here is derived from an EMBL/GenBank/DDBJ whole genome shotgun (WGS) entry which is preliminary data.</text>
</comment>
<evidence type="ECO:0000313" key="3">
    <source>
        <dbReference type="EMBL" id="KZM34974.1"/>
    </source>
</evidence>
<dbReference type="InterPro" id="IPR002035">
    <property type="entry name" value="VWF_A"/>
</dbReference>
<evidence type="ECO:0000256" key="1">
    <source>
        <dbReference type="SAM" id="MobiDB-lite"/>
    </source>
</evidence>
<organism evidence="3 4">
    <name type="scientific">Oerskovia enterophila</name>
    <dbReference type="NCBI Taxonomy" id="43678"/>
    <lineage>
        <taxon>Bacteria</taxon>
        <taxon>Bacillati</taxon>
        <taxon>Actinomycetota</taxon>
        <taxon>Actinomycetes</taxon>
        <taxon>Micrococcales</taxon>
        <taxon>Cellulomonadaceae</taxon>
        <taxon>Oerskovia</taxon>
    </lineage>
</organism>
<dbReference type="InterPro" id="IPR008912">
    <property type="entry name" value="Uncharacterised_CoxE"/>
</dbReference>
<feature type="region of interest" description="Disordered" evidence="1">
    <location>
        <begin position="1"/>
        <end position="34"/>
    </location>
</feature>
<dbReference type="SMART" id="SM00327">
    <property type="entry name" value="VWA"/>
    <property type="match status" value="1"/>
</dbReference>
<sequence length="409" mass="44465">MTDPHTGRADPHLGRGALAPVTDRAGGAATSQVTDQEAARRWRLVLGRYAAQELQQGPGDAGIERALQYLYDREYVERGHRLGKQPGARGGGGSLDPSALKALDWLGQARTLFPRETFERMQVDAVSRYRLTELLADPTAAEALEPSRELATALLQVRGRLDDRAAAGLRTVIARVVEDIVRRLRPQFAIALSGRKDRSRRSMHKVSQNFDGKRTLQANLSRYDPESGRLIVQDVRFVSRARRTLTWEVMLLVDQSGSMAASLLYSAVCAGIMSALPGISVRLAVFDTSVVDLSHLAHDPVAVLLTAQLGGGTDIAKAMRYAEQQVTNPSRTVVVLVSDFEEGGSVAQLLASVRRLAESGVRLLGLAALDESAEPVYDQGTARRLAESGMHVAALTPERFAEWLGEVLV</sequence>
<dbReference type="RefSeq" id="WP_197487061.1">
    <property type="nucleotide sequence ID" value="NZ_LRIE01000075.1"/>
</dbReference>
<protein>
    <submittedName>
        <fullName evidence="3">VWA domain containing CoxE-like protein</fullName>
    </submittedName>
</protein>
<feature type="compositionally biased region" description="Basic and acidic residues" evidence="1">
    <location>
        <begin position="1"/>
        <end position="13"/>
    </location>
</feature>
<dbReference type="Proteomes" id="UP000076447">
    <property type="component" value="Unassembled WGS sequence"/>
</dbReference>
<evidence type="ECO:0000259" key="2">
    <source>
        <dbReference type="SMART" id="SM00327"/>
    </source>
</evidence>
<name>A0A163R9D4_9CELL</name>
<dbReference type="PANTHER" id="PTHR30634">
    <property type="entry name" value="OUTER MEMBRANE LOLAB LIPOPROTEIN INSERTION APPARATUS"/>
    <property type="match status" value="1"/>
</dbReference>
<dbReference type="AlphaFoldDB" id="A0A163R9D4"/>
<evidence type="ECO:0000313" key="4">
    <source>
        <dbReference type="Proteomes" id="UP000076447"/>
    </source>
</evidence>
<reference evidence="3 4" key="1">
    <citation type="submission" date="2016-01" db="EMBL/GenBank/DDBJ databases">
        <title>Genome sequence of Oerskovia enterophila VJag, an agar and cellulose degrading bacterium.</title>
        <authorList>
            <person name="Poehlein A."/>
            <person name="Jag V."/>
            <person name="Bengelsdorf F."/>
            <person name="Duerre P."/>
            <person name="Daniel R."/>
        </authorList>
    </citation>
    <scope>NUCLEOTIDE SEQUENCE [LARGE SCALE GENOMIC DNA]</scope>
    <source>
        <strain evidence="3 4">VJag</strain>
    </source>
</reference>
<dbReference type="PATRIC" id="fig|43678.3.peg.2451"/>